<keyword evidence="3" id="KW-1185">Reference proteome</keyword>
<gene>
    <name evidence="2" type="ORF">ACFPFW_15165</name>
</gene>
<evidence type="ECO:0000256" key="1">
    <source>
        <dbReference type="SAM" id="Phobius"/>
    </source>
</evidence>
<dbReference type="Proteomes" id="UP001595796">
    <property type="component" value="Unassembled WGS sequence"/>
</dbReference>
<dbReference type="InterPro" id="IPR021257">
    <property type="entry name" value="DUF2809"/>
</dbReference>
<evidence type="ECO:0000313" key="3">
    <source>
        <dbReference type="Proteomes" id="UP001595796"/>
    </source>
</evidence>
<feature type="transmembrane region" description="Helical" evidence="1">
    <location>
        <begin position="37"/>
        <end position="55"/>
    </location>
</feature>
<keyword evidence="1" id="KW-1133">Transmembrane helix</keyword>
<dbReference type="Pfam" id="PF10990">
    <property type="entry name" value="DUF2809"/>
    <property type="match status" value="1"/>
</dbReference>
<keyword evidence="1" id="KW-0472">Membrane</keyword>
<feature type="transmembrane region" description="Helical" evidence="1">
    <location>
        <begin position="62"/>
        <end position="82"/>
    </location>
</feature>
<evidence type="ECO:0000313" key="2">
    <source>
        <dbReference type="EMBL" id="MFC5069355.1"/>
    </source>
</evidence>
<sequence length="125" mass="13954">MSLPLRLGYLGWVLAVIGAGLLLRNGYFDLSLSVERWGGSVMWGALFLLILLVIVPNGRLIILGFVALILAAVVELSQLWHLPMLEAVRATKVGAIMLGRTFSWWDIVCYWIGIAVVWFVDSRVR</sequence>
<protein>
    <submittedName>
        <fullName evidence="2">DUF2809 domain-containing protein</fullName>
    </submittedName>
</protein>
<feature type="transmembrane region" description="Helical" evidence="1">
    <location>
        <begin position="7"/>
        <end position="25"/>
    </location>
</feature>
<comment type="caution">
    <text evidence="2">The sequence shown here is derived from an EMBL/GenBank/DDBJ whole genome shotgun (WGS) entry which is preliminary data.</text>
</comment>
<accession>A0ABV9Z785</accession>
<keyword evidence="1" id="KW-0812">Transmembrane</keyword>
<feature type="transmembrane region" description="Helical" evidence="1">
    <location>
        <begin position="102"/>
        <end position="120"/>
    </location>
</feature>
<organism evidence="2 3">
    <name type="scientific">Flaviflagellibacter deserti</name>
    <dbReference type="NCBI Taxonomy" id="2267266"/>
    <lineage>
        <taxon>Bacteria</taxon>
        <taxon>Pseudomonadati</taxon>
        <taxon>Pseudomonadota</taxon>
        <taxon>Alphaproteobacteria</taxon>
        <taxon>Hyphomicrobiales</taxon>
        <taxon>Flaviflagellibacter</taxon>
    </lineage>
</organism>
<name>A0ABV9Z785_9HYPH</name>
<proteinExistence type="predicted"/>
<reference evidence="3" key="1">
    <citation type="journal article" date="2019" name="Int. J. Syst. Evol. Microbiol.">
        <title>The Global Catalogue of Microorganisms (GCM) 10K type strain sequencing project: providing services to taxonomists for standard genome sequencing and annotation.</title>
        <authorList>
            <consortium name="The Broad Institute Genomics Platform"/>
            <consortium name="The Broad Institute Genome Sequencing Center for Infectious Disease"/>
            <person name="Wu L."/>
            <person name="Ma J."/>
        </authorList>
    </citation>
    <scope>NUCLEOTIDE SEQUENCE [LARGE SCALE GENOMIC DNA]</scope>
    <source>
        <strain evidence="3">CGMCC 1.16444</strain>
    </source>
</reference>
<dbReference type="EMBL" id="JBHSJF010000006">
    <property type="protein sequence ID" value="MFC5069355.1"/>
    <property type="molecule type" value="Genomic_DNA"/>
</dbReference>
<dbReference type="RefSeq" id="WP_114958051.1">
    <property type="nucleotide sequence ID" value="NZ_JBHSJF010000006.1"/>
</dbReference>